<sequence length="133" mass="14138">MSLPPSPSRVSADGEFGGEPPGNTDEGKDDEGATAATFNFTAFEELTERVMGESESLSVLEGLRIRWREKYGYSASGTSSATVGAIMEATTPPLRTIGCGLESSTPTLTPPTRVLQELLPEVTPLSCFHARQT</sequence>
<organism evidence="2 3">
    <name type="scientific">Sesamum alatum</name>
    <dbReference type="NCBI Taxonomy" id="300844"/>
    <lineage>
        <taxon>Eukaryota</taxon>
        <taxon>Viridiplantae</taxon>
        <taxon>Streptophyta</taxon>
        <taxon>Embryophyta</taxon>
        <taxon>Tracheophyta</taxon>
        <taxon>Spermatophyta</taxon>
        <taxon>Magnoliopsida</taxon>
        <taxon>eudicotyledons</taxon>
        <taxon>Gunneridae</taxon>
        <taxon>Pentapetalae</taxon>
        <taxon>asterids</taxon>
        <taxon>lamiids</taxon>
        <taxon>Lamiales</taxon>
        <taxon>Pedaliaceae</taxon>
        <taxon>Sesamum</taxon>
    </lineage>
</organism>
<feature type="region of interest" description="Disordered" evidence="1">
    <location>
        <begin position="1"/>
        <end position="32"/>
    </location>
</feature>
<evidence type="ECO:0000313" key="2">
    <source>
        <dbReference type="EMBL" id="KAK4414981.1"/>
    </source>
</evidence>
<evidence type="ECO:0000313" key="3">
    <source>
        <dbReference type="Proteomes" id="UP001293254"/>
    </source>
</evidence>
<accession>A0AAE2CAI0</accession>
<evidence type="ECO:0000256" key="1">
    <source>
        <dbReference type="SAM" id="MobiDB-lite"/>
    </source>
</evidence>
<keyword evidence="3" id="KW-1185">Reference proteome</keyword>
<dbReference type="AlphaFoldDB" id="A0AAE2CAI0"/>
<name>A0AAE2CAI0_9LAMI</name>
<dbReference type="EMBL" id="JACGWO010000011">
    <property type="protein sequence ID" value="KAK4414981.1"/>
    <property type="molecule type" value="Genomic_DNA"/>
</dbReference>
<dbReference type="Proteomes" id="UP001293254">
    <property type="component" value="Unassembled WGS sequence"/>
</dbReference>
<reference evidence="2" key="2">
    <citation type="journal article" date="2024" name="Plant">
        <title>Genomic evolution and insights into agronomic trait innovations of Sesamum species.</title>
        <authorList>
            <person name="Miao H."/>
            <person name="Wang L."/>
            <person name="Qu L."/>
            <person name="Liu H."/>
            <person name="Sun Y."/>
            <person name="Le M."/>
            <person name="Wang Q."/>
            <person name="Wei S."/>
            <person name="Zheng Y."/>
            <person name="Lin W."/>
            <person name="Duan Y."/>
            <person name="Cao H."/>
            <person name="Xiong S."/>
            <person name="Wang X."/>
            <person name="Wei L."/>
            <person name="Li C."/>
            <person name="Ma Q."/>
            <person name="Ju M."/>
            <person name="Zhao R."/>
            <person name="Li G."/>
            <person name="Mu C."/>
            <person name="Tian Q."/>
            <person name="Mei H."/>
            <person name="Zhang T."/>
            <person name="Gao T."/>
            <person name="Zhang H."/>
        </authorList>
    </citation>
    <scope>NUCLEOTIDE SEQUENCE</scope>
    <source>
        <strain evidence="2">3651</strain>
    </source>
</reference>
<gene>
    <name evidence="2" type="ORF">Salat_2605100</name>
</gene>
<proteinExistence type="predicted"/>
<reference evidence="2" key="1">
    <citation type="submission" date="2020-06" db="EMBL/GenBank/DDBJ databases">
        <authorList>
            <person name="Li T."/>
            <person name="Hu X."/>
            <person name="Zhang T."/>
            <person name="Song X."/>
            <person name="Zhang H."/>
            <person name="Dai N."/>
            <person name="Sheng W."/>
            <person name="Hou X."/>
            <person name="Wei L."/>
        </authorList>
    </citation>
    <scope>NUCLEOTIDE SEQUENCE</scope>
    <source>
        <strain evidence="2">3651</strain>
        <tissue evidence="2">Leaf</tissue>
    </source>
</reference>
<comment type="caution">
    <text evidence="2">The sequence shown here is derived from an EMBL/GenBank/DDBJ whole genome shotgun (WGS) entry which is preliminary data.</text>
</comment>
<protein>
    <submittedName>
        <fullName evidence="2">Uncharacterized protein</fullName>
    </submittedName>
</protein>